<dbReference type="Gene3D" id="4.10.240.10">
    <property type="entry name" value="Zn(2)-C6 fungal-type DNA-binding domain"/>
    <property type="match status" value="1"/>
</dbReference>
<evidence type="ECO:0000259" key="3">
    <source>
        <dbReference type="PROSITE" id="PS00463"/>
    </source>
</evidence>
<dbReference type="SUPFAM" id="SSF57701">
    <property type="entry name" value="Zn2/Cys6 DNA-binding domain"/>
    <property type="match status" value="1"/>
</dbReference>
<feature type="region of interest" description="Disordered" evidence="2">
    <location>
        <begin position="43"/>
        <end position="70"/>
    </location>
</feature>
<feature type="region of interest" description="Disordered" evidence="2">
    <location>
        <begin position="238"/>
        <end position="282"/>
    </location>
</feature>
<accession>A0A1Y2EJQ8</accession>
<gene>
    <name evidence="4" type="ORF">BCR38DRAFT_382710</name>
</gene>
<dbReference type="InterPro" id="IPR001138">
    <property type="entry name" value="Zn2Cys6_DnaBD"/>
</dbReference>
<dbReference type="OrthoDB" id="4330117at2759"/>
<dbReference type="GeneID" id="63773645"/>
<protein>
    <recommendedName>
        <fullName evidence="3">Zn(2)-C6 fungal-type domain-containing protein</fullName>
    </recommendedName>
</protein>
<dbReference type="AlphaFoldDB" id="A0A1Y2EJQ8"/>
<evidence type="ECO:0000256" key="2">
    <source>
        <dbReference type="SAM" id="MobiDB-lite"/>
    </source>
</evidence>
<evidence type="ECO:0000256" key="1">
    <source>
        <dbReference type="ARBA" id="ARBA00023242"/>
    </source>
</evidence>
<proteinExistence type="predicted"/>
<feature type="domain" description="Zn(2)-C6 fungal-type" evidence="3">
    <location>
        <begin position="12"/>
        <end position="42"/>
    </location>
</feature>
<dbReference type="PROSITE" id="PS00463">
    <property type="entry name" value="ZN2_CY6_FUNGAL_1"/>
    <property type="match status" value="1"/>
</dbReference>
<dbReference type="InterPro" id="IPR036864">
    <property type="entry name" value="Zn2-C6_fun-type_DNA-bd_sf"/>
</dbReference>
<evidence type="ECO:0000313" key="5">
    <source>
        <dbReference type="Proteomes" id="UP000193689"/>
    </source>
</evidence>
<dbReference type="EMBL" id="MCFJ01000001">
    <property type="protein sequence ID" value="ORY71788.1"/>
    <property type="molecule type" value="Genomic_DNA"/>
</dbReference>
<reference evidence="4 5" key="1">
    <citation type="submission" date="2016-07" db="EMBL/GenBank/DDBJ databases">
        <title>Pervasive Adenine N6-methylation of Active Genes in Fungi.</title>
        <authorList>
            <consortium name="DOE Joint Genome Institute"/>
            <person name="Mondo S.J."/>
            <person name="Dannebaum R.O."/>
            <person name="Kuo R.C."/>
            <person name="Labutti K."/>
            <person name="Haridas S."/>
            <person name="Kuo A."/>
            <person name="Salamov A."/>
            <person name="Ahrendt S.R."/>
            <person name="Lipzen A."/>
            <person name="Sullivan W."/>
            <person name="Andreopoulos W.B."/>
            <person name="Clum A."/>
            <person name="Lindquist E."/>
            <person name="Daum C."/>
            <person name="Ramamoorthy G.K."/>
            <person name="Gryganskyi A."/>
            <person name="Culley D."/>
            <person name="Magnuson J.K."/>
            <person name="James T.Y."/>
            <person name="O'Malley M.A."/>
            <person name="Stajich J.E."/>
            <person name="Spatafora J.W."/>
            <person name="Visel A."/>
            <person name="Grigoriev I.V."/>
        </authorList>
    </citation>
    <scope>NUCLEOTIDE SEQUENCE [LARGE SCALE GENOMIC DNA]</scope>
    <source>
        <strain evidence="4 5">CBS 129021</strain>
    </source>
</reference>
<keyword evidence="5" id="KW-1185">Reference proteome</keyword>
<sequence length="540" mass="59747">MSSSAHDVSRGACDRCHGQKLQCKPGRSNEGCLRCQKAGVRCLPRPSRSSRHRTRSHATQRASMHSNPTQNVGSALTLLKENLATEQNSQAVSEYLGLSPISLLDAPSDLDLGLNFPSLQSELGPPPGTRDFQPNMDIYTMQSHKSGQSFAQAPPQSRSGGQREQENHTDLPGASQGSYRLTSPTFNMLPLYSEEPSAPSKQPLSLPRNITPQSLTYQSQETANPHLMDFDQLEGDTLNIDSERSGSDFGYRPTASRRPQSIHGEFQSSYNDRPYNDRPYNDRQQTTNLAVEPTVKSWIRKLSDINVELHQHMLSIPCIEAERGIWTDTKDKTMGNGLSSTRNVPELAVDCTFRLSHQYMETIRDMSSRIRTGQAHHVPVTAALTLDQPSRLLILSSYLCLIESYDRVMQHIKSWTEVRLNMGASSSAYHFPIQLPNIAIGTFEFFTCSSTQPLIMMCILRTMIKQIHDLVDGIMKPANALDNGTATMLNAPAGEQGSSDGCDGLSGVVKVTLQAIRAKEDSTIKLIDVTWKLALRCGIT</sequence>
<feature type="compositionally biased region" description="Polar residues" evidence="2">
    <location>
        <begin position="144"/>
        <end position="160"/>
    </location>
</feature>
<feature type="region of interest" description="Disordered" evidence="2">
    <location>
        <begin position="190"/>
        <end position="209"/>
    </location>
</feature>
<dbReference type="CDD" id="cd00067">
    <property type="entry name" value="GAL4"/>
    <property type="match status" value="1"/>
</dbReference>
<feature type="compositionally biased region" description="Basic residues" evidence="2">
    <location>
        <begin position="48"/>
        <end position="58"/>
    </location>
</feature>
<keyword evidence="1" id="KW-0539">Nucleus</keyword>
<name>A0A1Y2EJQ8_9PEZI</name>
<dbReference type="GO" id="GO:0000981">
    <property type="term" value="F:DNA-binding transcription factor activity, RNA polymerase II-specific"/>
    <property type="evidence" value="ECO:0007669"/>
    <property type="project" value="InterPro"/>
</dbReference>
<feature type="compositionally biased region" description="Polar residues" evidence="2">
    <location>
        <begin position="199"/>
        <end position="209"/>
    </location>
</feature>
<dbReference type="InParanoid" id="A0A1Y2EJQ8"/>
<comment type="caution">
    <text evidence="4">The sequence shown here is derived from an EMBL/GenBank/DDBJ whole genome shotgun (WGS) entry which is preliminary data.</text>
</comment>
<organism evidence="4 5">
    <name type="scientific">Pseudomassariella vexata</name>
    <dbReference type="NCBI Taxonomy" id="1141098"/>
    <lineage>
        <taxon>Eukaryota</taxon>
        <taxon>Fungi</taxon>
        <taxon>Dikarya</taxon>
        <taxon>Ascomycota</taxon>
        <taxon>Pezizomycotina</taxon>
        <taxon>Sordariomycetes</taxon>
        <taxon>Xylariomycetidae</taxon>
        <taxon>Amphisphaeriales</taxon>
        <taxon>Pseudomassariaceae</taxon>
        <taxon>Pseudomassariella</taxon>
    </lineage>
</organism>
<feature type="region of interest" description="Disordered" evidence="2">
    <location>
        <begin position="144"/>
        <end position="182"/>
    </location>
</feature>
<evidence type="ECO:0000313" key="4">
    <source>
        <dbReference type="EMBL" id="ORY71788.1"/>
    </source>
</evidence>
<dbReference type="GO" id="GO:0008270">
    <property type="term" value="F:zinc ion binding"/>
    <property type="evidence" value="ECO:0007669"/>
    <property type="project" value="InterPro"/>
</dbReference>
<dbReference type="RefSeq" id="XP_040721380.1">
    <property type="nucleotide sequence ID" value="XM_040857433.1"/>
</dbReference>
<dbReference type="Proteomes" id="UP000193689">
    <property type="component" value="Unassembled WGS sequence"/>
</dbReference>